<dbReference type="GO" id="GO:0005524">
    <property type="term" value="F:ATP binding"/>
    <property type="evidence" value="ECO:0007669"/>
    <property type="project" value="UniProtKB-KW"/>
</dbReference>
<gene>
    <name evidence="10" type="ORF">UFOPK1572_00424</name>
    <name evidence="11" type="ORF">UFOPK1704_00231</name>
</gene>
<keyword evidence="3" id="KW-0547">Nucleotide-binding</keyword>
<dbReference type="Gene3D" id="3.30.70.1620">
    <property type="match status" value="1"/>
</dbReference>
<dbReference type="InterPro" id="IPR011890">
    <property type="entry name" value="SMC_prok"/>
</dbReference>
<dbReference type="EMBL" id="CAEZTC010000037">
    <property type="protein sequence ID" value="CAB4554824.1"/>
    <property type="molecule type" value="Genomic_DNA"/>
</dbReference>
<evidence type="ECO:0000313" key="10">
    <source>
        <dbReference type="EMBL" id="CAB4554824.1"/>
    </source>
</evidence>
<dbReference type="NCBIfam" id="TIGR02168">
    <property type="entry name" value="SMC_prok_B"/>
    <property type="match status" value="1"/>
</dbReference>
<dbReference type="GO" id="GO:0005737">
    <property type="term" value="C:cytoplasm"/>
    <property type="evidence" value="ECO:0007669"/>
    <property type="project" value="UniProtKB-SubCell"/>
</dbReference>
<evidence type="ECO:0000256" key="8">
    <source>
        <dbReference type="SAM" id="MobiDB-lite"/>
    </source>
</evidence>
<dbReference type="FunFam" id="3.40.50.300:FF:000901">
    <property type="entry name" value="Chromosome partition protein Smc"/>
    <property type="match status" value="1"/>
</dbReference>
<dbReference type="GO" id="GO:0003677">
    <property type="term" value="F:DNA binding"/>
    <property type="evidence" value="ECO:0007669"/>
    <property type="project" value="UniProtKB-KW"/>
</dbReference>
<evidence type="ECO:0000256" key="2">
    <source>
        <dbReference type="ARBA" id="ARBA00022490"/>
    </source>
</evidence>
<dbReference type="GO" id="GO:0007062">
    <property type="term" value="P:sister chromatid cohesion"/>
    <property type="evidence" value="ECO:0007669"/>
    <property type="project" value="InterPro"/>
</dbReference>
<feature type="coiled-coil region" evidence="7">
    <location>
        <begin position="422"/>
        <end position="526"/>
    </location>
</feature>
<feature type="coiled-coil region" evidence="7">
    <location>
        <begin position="197"/>
        <end position="255"/>
    </location>
</feature>
<comment type="subcellular location">
    <subcellularLocation>
        <location evidence="1">Cytoplasm</location>
    </subcellularLocation>
</comment>
<dbReference type="InterPro" id="IPR024704">
    <property type="entry name" value="SMC"/>
</dbReference>
<dbReference type="InterPro" id="IPR027417">
    <property type="entry name" value="P-loop_NTPase"/>
</dbReference>
<dbReference type="InterPro" id="IPR003395">
    <property type="entry name" value="RecF/RecN/SMC_N"/>
</dbReference>
<evidence type="ECO:0000256" key="1">
    <source>
        <dbReference type="ARBA" id="ARBA00004496"/>
    </source>
</evidence>
<organism evidence="11">
    <name type="scientific">freshwater metagenome</name>
    <dbReference type="NCBI Taxonomy" id="449393"/>
    <lineage>
        <taxon>unclassified sequences</taxon>
        <taxon>metagenomes</taxon>
        <taxon>ecological metagenomes</taxon>
    </lineage>
</organism>
<dbReference type="PIRSF" id="PIRSF005719">
    <property type="entry name" value="SMC"/>
    <property type="match status" value="1"/>
</dbReference>
<feature type="coiled-coil region" evidence="7">
    <location>
        <begin position="908"/>
        <end position="935"/>
    </location>
</feature>
<dbReference type="GO" id="GO:0005694">
    <property type="term" value="C:chromosome"/>
    <property type="evidence" value="ECO:0007669"/>
    <property type="project" value="InterPro"/>
</dbReference>
<feature type="coiled-coil region" evidence="7">
    <location>
        <begin position="684"/>
        <end position="718"/>
    </location>
</feature>
<evidence type="ECO:0000256" key="7">
    <source>
        <dbReference type="SAM" id="Coils"/>
    </source>
</evidence>
<dbReference type="SMART" id="SM00968">
    <property type="entry name" value="SMC_hinge"/>
    <property type="match status" value="1"/>
</dbReference>
<evidence type="ECO:0000259" key="9">
    <source>
        <dbReference type="SMART" id="SM00968"/>
    </source>
</evidence>
<dbReference type="Gene3D" id="1.20.1060.20">
    <property type="match status" value="1"/>
</dbReference>
<accession>A0A6J6DTK4</accession>
<dbReference type="InterPro" id="IPR010935">
    <property type="entry name" value="SMC_hinge"/>
</dbReference>
<feature type="domain" description="SMC hinge" evidence="9">
    <location>
        <begin position="536"/>
        <end position="649"/>
    </location>
</feature>
<keyword evidence="5 7" id="KW-0175">Coiled coil</keyword>
<sequence length="1193" mass="131197">MQGAPRRIARAVSARAIGRSRALSITVEVAVFLKSLTLKGFKSFADSTVMEMEPGVTVVVGPNGSGKSNVVDAIAWVLGAQAPSSVRSQKMEDVIFNGTQKRSALGRAEVMLTLDNSAGILPLDFSEVTVSRTLFRNGDSEYAINGVECRLLDVQELLSDAGVGRQQHVIISQGQIDAVLTARAEDRRAIIEEAAGVLKYRKRKEKAERRLEATEANLLRVQDLIREVRRQLRPLERQAEAARRHEQVVEELRALRLYLSGREIADLREKLSGLEEAKTTTASTEQELRDRIVALEADVRSAERELADRGASGLNDELMRVEQLRERARGLSALIAERRRSMERDQGQLIADDVVAALEADAAQMRADLVEVERGLAISIAESDGLAIEEEAFERERTEQGLFHTVQGNEASNAAAEVRGELRTLRNTVEQSAGEIQKLQARIEKIENRDSSFVTTIDSLQSELARAETVLGEIRANITAVERERDAAEIAGDNAQQLRADAERRNARAVARLESLESAMASTRARAGADHLNHIEGVVGALIDLVEIDAGWDAAVKAALGDTLASIVVSDSQAARRAIEQLRHAEHNGAILSLSAMQAVTQNLPSTVESVRTRVTPTNGAPSQLGGLLDALLGHVGCVSNISEAMSVVETHAGTVVVTRDGDKLAPTGWRLGAADDVGSIEIIEKTQQEVVASTQQLNDIDEQVEAQRRALVSARTRLADLQTSLDRQVKAVDAASDRLTNAINDRRANGAEREMTLNSLDDMRARSDQYLVRVTELEALLPGLEESEAAEIAAAKAQSEARAAIDSKTAHMAMRRKDLDVRLAGLRERDQFLRQRLEETESRLEIDTAARIEAGTRRQRLEGALLAVSRLAELVDQHRVTAEGRLAELYEMRRRQSDEVREITARLDAGRTGRQEAEQQLEAMRERSRRIDVEEAETRTRVEAAVEMIRRELEVEPEVAEAAPMPEVADGSSHVDRARALERDIRLMGPINPLALQEFTELQERHTFLEEQLNDVRNSRRELSQVIAAIDEEIQTVFAKAFEDVNRNFTDLFQLLFPGGKGKLSLTNPADMLNTGIEVEATPPGKTFKKLSLLSGGERSLTALAYLFAVFRSRPSPFYVMDEVEAALDDVNLHRFLGLVGEFRRDAQLIIVSHQKRTMEAADCLLGVSMQPGGSSKVVTERASSTAGNATT</sequence>
<name>A0A6J6DTK4_9ZZZZ</name>
<dbReference type="SUPFAM" id="SSF75553">
    <property type="entry name" value="Smc hinge domain"/>
    <property type="match status" value="1"/>
</dbReference>
<dbReference type="InterPro" id="IPR036277">
    <property type="entry name" value="SMC_hinge_sf"/>
</dbReference>
<protein>
    <submittedName>
        <fullName evidence="11">Unannotated protein</fullName>
    </submittedName>
</protein>
<dbReference type="Pfam" id="PF06470">
    <property type="entry name" value="SMC_hinge"/>
    <property type="match status" value="1"/>
</dbReference>
<keyword evidence="4" id="KW-0067">ATP-binding</keyword>
<dbReference type="SUPFAM" id="SSF52540">
    <property type="entry name" value="P-loop containing nucleoside triphosphate hydrolases"/>
    <property type="match status" value="1"/>
</dbReference>
<evidence type="ECO:0000256" key="4">
    <source>
        <dbReference type="ARBA" id="ARBA00022840"/>
    </source>
</evidence>
<evidence type="ECO:0000256" key="3">
    <source>
        <dbReference type="ARBA" id="ARBA00022741"/>
    </source>
</evidence>
<dbReference type="EMBL" id="CAEZTQ010000027">
    <property type="protein sequence ID" value="CAB4566816.1"/>
    <property type="molecule type" value="Genomic_DNA"/>
</dbReference>
<evidence type="ECO:0000256" key="6">
    <source>
        <dbReference type="ARBA" id="ARBA00023125"/>
    </source>
</evidence>
<dbReference type="PANTHER" id="PTHR43977">
    <property type="entry name" value="STRUCTURAL MAINTENANCE OF CHROMOSOMES PROTEIN 3"/>
    <property type="match status" value="1"/>
</dbReference>
<dbReference type="HAMAP" id="MF_01894">
    <property type="entry name" value="Smc_prok"/>
    <property type="match status" value="1"/>
</dbReference>
<evidence type="ECO:0000313" key="11">
    <source>
        <dbReference type="EMBL" id="CAB4566816.1"/>
    </source>
</evidence>
<keyword evidence="2" id="KW-0963">Cytoplasm</keyword>
<dbReference type="GO" id="GO:0030261">
    <property type="term" value="P:chromosome condensation"/>
    <property type="evidence" value="ECO:0007669"/>
    <property type="project" value="InterPro"/>
</dbReference>
<reference evidence="11" key="1">
    <citation type="submission" date="2020-05" db="EMBL/GenBank/DDBJ databases">
        <authorList>
            <person name="Chiriac C."/>
            <person name="Salcher M."/>
            <person name="Ghai R."/>
            <person name="Kavagutti S V."/>
        </authorList>
    </citation>
    <scope>NUCLEOTIDE SEQUENCE</scope>
</reference>
<evidence type="ECO:0000256" key="5">
    <source>
        <dbReference type="ARBA" id="ARBA00023054"/>
    </source>
</evidence>
<dbReference type="AlphaFoldDB" id="A0A6J6DTK4"/>
<dbReference type="Gene3D" id="3.40.50.300">
    <property type="entry name" value="P-loop containing nucleotide triphosphate hydrolases"/>
    <property type="match status" value="2"/>
</dbReference>
<proteinExistence type="inferred from homology"/>
<dbReference type="Pfam" id="PF02463">
    <property type="entry name" value="SMC_N"/>
    <property type="match status" value="1"/>
</dbReference>
<dbReference type="GO" id="GO:0016887">
    <property type="term" value="F:ATP hydrolysis activity"/>
    <property type="evidence" value="ECO:0007669"/>
    <property type="project" value="InterPro"/>
</dbReference>
<feature type="coiled-coil region" evidence="7">
    <location>
        <begin position="1000"/>
        <end position="1034"/>
    </location>
</feature>
<feature type="region of interest" description="Disordered" evidence="8">
    <location>
        <begin position="1174"/>
        <end position="1193"/>
    </location>
</feature>
<keyword evidence="6" id="KW-0238">DNA-binding</keyword>